<dbReference type="GO" id="GO:0005829">
    <property type="term" value="C:cytosol"/>
    <property type="evidence" value="ECO:0007669"/>
    <property type="project" value="TreeGrafter"/>
</dbReference>
<comment type="cofactor">
    <cofactor evidence="1">
        <name>Mg(2+)</name>
        <dbReference type="ChEBI" id="CHEBI:18420"/>
    </cofactor>
</comment>
<dbReference type="Pfam" id="PF00293">
    <property type="entry name" value="NUDIX"/>
    <property type="match status" value="1"/>
</dbReference>
<dbReference type="InterPro" id="IPR000086">
    <property type="entry name" value="NUDIX_hydrolase_dom"/>
</dbReference>
<organism evidence="5 6">
    <name type="scientific">Blastochloris viridis</name>
    <name type="common">Rhodopseudomonas viridis</name>
    <dbReference type="NCBI Taxonomy" id="1079"/>
    <lineage>
        <taxon>Bacteria</taxon>
        <taxon>Pseudomonadati</taxon>
        <taxon>Pseudomonadota</taxon>
        <taxon>Alphaproteobacteria</taxon>
        <taxon>Hyphomicrobiales</taxon>
        <taxon>Blastochloridaceae</taxon>
        <taxon>Blastochloris</taxon>
    </lineage>
</organism>
<dbReference type="PROSITE" id="PS00893">
    <property type="entry name" value="NUDIX_BOX"/>
    <property type="match status" value="1"/>
</dbReference>
<dbReference type="InterPro" id="IPR015797">
    <property type="entry name" value="NUDIX_hydrolase-like_dom_sf"/>
</dbReference>
<dbReference type="GO" id="GO:0035539">
    <property type="term" value="F:8-oxo-7,8-dihydrodeoxyguanosine triphosphate pyrophosphatase activity"/>
    <property type="evidence" value="ECO:0007669"/>
    <property type="project" value="TreeGrafter"/>
</dbReference>
<dbReference type="AlphaFoldDB" id="A0A6N4R8H4"/>
<evidence type="ECO:0000256" key="3">
    <source>
        <dbReference type="RuleBase" id="RU003476"/>
    </source>
</evidence>
<dbReference type="InterPro" id="IPR020476">
    <property type="entry name" value="Nudix_hydrolase"/>
</dbReference>
<proteinExistence type="inferred from homology"/>
<dbReference type="Proteomes" id="UP000320948">
    <property type="component" value="Unassembled WGS sequence"/>
</dbReference>
<evidence type="ECO:0000259" key="4">
    <source>
        <dbReference type="PROSITE" id="PS51462"/>
    </source>
</evidence>
<comment type="similarity">
    <text evidence="3">Belongs to the Nudix hydrolase family.</text>
</comment>
<protein>
    <submittedName>
        <fullName evidence="5">NUDIX domain-containing protein</fullName>
    </submittedName>
</protein>
<evidence type="ECO:0000313" key="6">
    <source>
        <dbReference type="Proteomes" id="UP000320948"/>
    </source>
</evidence>
<dbReference type="PRINTS" id="PR00502">
    <property type="entry name" value="NUDIXFAMILY"/>
</dbReference>
<dbReference type="PANTHER" id="PTHR16099">
    <property type="entry name" value="8-OXO-DGTP DIPHOSPHATES NUDT15"/>
    <property type="match status" value="1"/>
</dbReference>
<dbReference type="GO" id="GO:0006203">
    <property type="term" value="P:dGTP catabolic process"/>
    <property type="evidence" value="ECO:0007669"/>
    <property type="project" value="TreeGrafter"/>
</dbReference>
<feature type="domain" description="Nudix hydrolase" evidence="4">
    <location>
        <begin position="1"/>
        <end position="134"/>
    </location>
</feature>
<dbReference type="SUPFAM" id="SSF55811">
    <property type="entry name" value="Nudix"/>
    <property type="match status" value="1"/>
</dbReference>
<keyword evidence="2 3" id="KW-0378">Hydrolase</keyword>
<evidence type="ECO:0000256" key="1">
    <source>
        <dbReference type="ARBA" id="ARBA00001946"/>
    </source>
</evidence>
<dbReference type="EMBL" id="VAFM01000001">
    <property type="protein sequence ID" value="TKW61481.1"/>
    <property type="molecule type" value="Genomic_DNA"/>
</dbReference>
<comment type="caution">
    <text evidence="5">The sequence shown here is derived from an EMBL/GenBank/DDBJ whole genome shotgun (WGS) entry which is preliminary data.</text>
</comment>
<sequence>MEQVRVGIGVFVRHNGKFLVLHRVKEHGNGTWGLPGGHLEMGESFEACALREVLEETGIHATNPRVMCVTNDIFSESKHYITVFVETDASSTDFTLTEPEKYTDYRWVTEAEMPQPMFLSMVNFFQHKAESQAHAA</sequence>
<dbReference type="Gene3D" id="3.90.79.10">
    <property type="entry name" value="Nucleoside Triphosphate Pyrophosphohydrolase"/>
    <property type="match status" value="1"/>
</dbReference>
<dbReference type="CDD" id="cd04678">
    <property type="entry name" value="NUDIX_MTH2_Nudt15"/>
    <property type="match status" value="1"/>
</dbReference>
<reference evidence="5 6" key="1">
    <citation type="journal article" date="2017" name="Nat. Commun.">
        <title>In situ click chemistry generation of cyclooxygenase-2 inhibitors.</title>
        <authorList>
            <person name="Bhardwaj A."/>
            <person name="Kaur J."/>
            <person name="Wuest M."/>
            <person name="Wuest F."/>
        </authorList>
    </citation>
    <scope>NUCLEOTIDE SEQUENCE [LARGE SCALE GENOMIC DNA]</scope>
    <source>
        <strain evidence="5">S2_018_000_R2_106</strain>
    </source>
</reference>
<name>A0A6N4R8H4_BLAVI</name>
<dbReference type="PANTHER" id="PTHR16099:SF5">
    <property type="entry name" value="NUCLEOTIDE TRIPHOSPHATE DIPHOSPHATASE NUDT15"/>
    <property type="match status" value="1"/>
</dbReference>
<evidence type="ECO:0000313" key="5">
    <source>
        <dbReference type="EMBL" id="TKW61481.1"/>
    </source>
</evidence>
<evidence type="ECO:0000256" key="2">
    <source>
        <dbReference type="ARBA" id="ARBA00022801"/>
    </source>
</evidence>
<dbReference type="PROSITE" id="PS51462">
    <property type="entry name" value="NUDIX"/>
    <property type="match status" value="1"/>
</dbReference>
<dbReference type="InterPro" id="IPR020084">
    <property type="entry name" value="NUDIX_hydrolase_CS"/>
</dbReference>
<accession>A0A6N4R8H4</accession>
<gene>
    <name evidence="5" type="ORF">DI628_02340</name>
</gene>
<dbReference type="FunFam" id="3.90.79.10:FF:000060">
    <property type="entry name" value="Nudix hydrolase 1"/>
    <property type="match status" value="1"/>
</dbReference>